<dbReference type="Pfam" id="PF13411">
    <property type="entry name" value="MerR_1"/>
    <property type="match status" value="1"/>
</dbReference>
<dbReference type="OrthoDB" id="7849865at2"/>
<dbReference type="InterPro" id="IPR000551">
    <property type="entry name" value="MerR-type_HTH_dom"/>
</dbReference>
<gene>
    <name evidence="4" type="ORF">DN069_03045</name>
</gene>
<dbReference type="SMART" id="SM00422">
    <property type="entry name" value="HTH_MERR"/>
    <property type="match status" value="1"/>
</dbReference>
<dbReference type="Proteomes" id="UP000248889">
    <property type="component" value="Unassembled WGS sequence"/>
</dbReference>
<dbReference type="Gene3D" id="1.10.1660.10">
    <property type="match status" value="1"/>
</dbReference>
<dbReference type="InterPro" id="IPR047057">
    <property type="entry name" value="MerR_fam"/>
</dbReference>
<evidence type="ECO:0000256" key="1">
    <source>
        <dbReference type="ARBA" id="ARBA00023125"/>
    </source>
</evidence>
<evidence type="ECO:0000259" key="3">
    <source>
        <dbReference type="PROSITE" id="PS50937"/>
    </source>
</evidence>
<keyword evidence="5" id="KW-1185">Reference proteome</keyword>
<keyword evidence="2" id="KW-0175">Coiled coil</keyword>
<dbReference type="GO" id="GO:0003677">
    <property type="term" value="F:DNA binding"/>
    <property type="evidence" value="ECO:0007669"/>
    <property type="project" value="UniProtKB-KW"/>
</dbReference>
<evidence type="ECO:0000313" key="4">
    <source>
        <dbReference type="EMBL" id="RAG87105.1"/>
    </source>
</evidence>
<sequence length="274" mass="29485">MFTIGDFARLGQVSVRMLRHYDALGLLRPAHVDPWTGYRSYEAAQLSRLNRIIALKDLGFSLQQVGEVLDAKVGPEELRGMLRLRRAELAETVAAATARLAQVETRLRTIESEGSMPAAEVVLKSLPAARVAVATGLAESFDPRHIGPVIGPLYQELHARLGTLGVAVAGPDIAWYEPEGDGALGEGIVVHAGISVSVAPGTVPGLEVVELPAVDRAATIVHHGSMDRVLGTVQTLARWIESSGHTADRLGRELYLNSCGPQEEWVTEIQWPLG</sequence>
<dbReference type="InterPro" id="IPR011256">
    <property type="entry name" value="Reg_factor_effector_dom_sf"/>
</dbReference>
<name>A0A2X0KDI0_9ACTN</name>
<dbReference type="SMART" id="SM00871">
    <property type="entry name" value="AraC_E_bind"/>
    <property type="match status" value="1"/>
</dbReference>
<dbReference type="InterPro" id="IPR010499">
    <property type="entry name" value="AraC_E-bd"/>
</dbReference>
<dbReference type="InterPro" id="IPR029442">
    <property type="entry name" value="GyrI-like"/>
</dbReference>
<accession>A0A2X0KDI0</accession>
<dbReference type="PANTHER" id="PTHR30204:SF97">
    <property type="entry name" value="MERR FAMILY REGULATORY PROTEIN"/>
    <property type="match status" value="1"/>
</dbReference>
<evidence type="ECO:0000256" key="2">
    <source>
        <dbReference type="SAM" id="Coils"/>
    </source>
</evidence>
<dbReference type="Gene3D" id="3.20.80.10">
    <property type="entry name" value="Regulatory factor, effector binding domain"/>
    <property type="match status" value="1"/>
</dbReference>
<dbReference type="CDD" id="cd01107">
    <property type="entry name" value="HTH_BmrR"/>
    <property type="match status" value="1"/>
</dbReference>
<reference evidence="4 5" key="1">
    <citation type="submission" date="2018-06" db="EMBL/GenBank/DDBJ databases">
        <title>Streptacidiphilus pinicola sp. nov., isolated from pine grove soil.</title>
        <authorList>
            <person name="Roh S.G."/>
            <person name="Park S."/>
            <person name="Kim M.-K."/>
            <person name="Yun B.-R."/>
            <person name="Park J."/>
            <person name="Kim M.J."/>
            <person name="Kim Y.S."/>
            <person name="Kim S.B."/>
        </authorList>
    </citation>
    <scope>NUCLEOTIDE SEQUENCE [LARGE SCALE GENOMIC DNA]</scope>
    <source>
        <strain evidence="4 5">MMS16-CNU450</strain>
    </source>
</reference>
<dbReference type="AlphaFoldDB" id="A0A2X0KDI0"/>
<dbReference type="SUPFAM" id="SSF55136">
    <property type="entry name" value="Probable bacterial effector-binding domain"/>
    <property type="match status" value="1"/>
</dbReference>
<dbReference type="Pfam" id="PF06445">
    <property type="entry name" value="GyrI-like"/>
    <property type="match status" value="1"/>
</dbReference>
<dbReference type="PANTHER" id="PTHR30204">
    <property type="entry name" value="REDOX-CYCLING DRUG-SENSING TRANSCRIPTIONAL ACTIVATOR SOXR"/>
    <property type="match status" value="1"/>
</dbReference>
<dbReference type="PROSITE" id="PS50937">
    <property type="entry name" value="HTH_MERR_2"/>
    <property type="match status" value="1"/>
</dbReference>
<feature type="domain" description="HTH merR-type" evidence="3">
    <location>
        <begin position="1"/>
        <end position="71"/>
    </location>
</feature>
<comment type="caution">
    <text evidence="4">The sequence shown here is derived from an EMBL/GenBank/DDBJ whole genome shotgun (WGS) entry which is preliminary data.</text>
</comment>
<dbReference type="SUPFAM" id="SSF46955">
    <property type="entry name" value="Putative DNA-binding domain"/>
    <property type="match status" value="1"/>
</dbReference>
<dbReference type="RefSeq" id="WP_111499223.1">
    <property type="nucleotide sequence ID" value="NZ_QKYN01000012.1"/>
</dbReference>
<organism evidence="4 5">
    <name type="scientific">Streptacidiphilus pinicola</name>
    <dbReference type="NCBI Taxonomy" id="2219663"/>
    <lineage>
        <taxon>Bacteria</taxon>
        <taxon>Bacillati</taxon>
        <taxon>Actinomycetota</taxon>
        <taxon>Actinomycetes</taxon>
        <taxon>Kitasatosporales</taxon>
        <taxon>Streptomycetaceae</taxon>
        <taxon>Streptacidiphilus</taxon>
    </lineage>
</organism>
<dbReference type="InterPro" id="IPR009061">
    <property type="entry name" value="DNA-bd_dom_put_sf"/>
</dbReference>
<keyword evidence="1" id="KW-0238">DNA-binding</keyword>
<dbReference type="GO" id="GO:0003700">
    <property type="term" value="F:DNA-binding transcription factor activity"/>
    <property type="evidence" value="ECO:0007669"/>
    <property type="project" value="InterPro"/>
</dbReference>
<dbReference type="EMBL" id="QKYN01000012">
    <property type="protein sequence ID" value="RAG87105.1"/>
    <property type="molecule type" value="Genomic_DNA"/>
</dbReference>
<evidence type="ECO:0000313" key="5">
    <source>
        <dbReference type="Proteomes" id="UP000248889"/>
    </source>
</evidence>
<feature type="coiled-coil region" evidence="2">
    <location>
        <begin position="86"/>
        <end position="113"/>
    </location>
</feature>
<protein>
    <submittedName>
        <fullName evidence="4">MerR family transcriptional regulator</fullName>
    </submittedName>
</protein>
<proteinExistence type="predicted"/>